<dbReference type="AlphaFoldDB" id="A0AAU9IGZ2"/>
<keyword evidence="3" id="KW-1185">Reference proteome</keyword>
<evidence type="ECO:0000313" key="2">
    <source>
        <dbReference type="EMBL" id="CAG9313742.1"/>
    </source>
</evidence>
<evidence type="ECO:0000313" key="3">
    <source>
        <dbReference type="Proteomes" id="UP001162131"/>
    </source>
</evidence>
<proteinExistence type="predicted"/>
<protein>
    <recommendedName>
        <fullName evidence="4">Transmembrane protein</fullName>
    </recommendedName>
</protein>
<name>A0AAU9IGZ2_9CILI</name>
<feature type="transmembrane region" description="Helical" evidence="1">
    <location>
        <begin position="81"/>
        <end position="102"/>
    </location>
</feature>
<gene>
    <name evidence="2" type="ORF">BSTOLATCC_MIC9547</name>
</gene>
<organism evidence="2 3">
    <name type="scientific">Blepharisma stoltei</name>
    <dbReference type="NCBI Taxonomy" id="1481888"/>
    <lineage>
        <taxon>Eukaryota</taxon>
        <taxon>Sar</taxon>
        <taxon>Alveolata</taxon>
        <taxon>Ciliophora</taxon>
        <taxon>Postciliodesmatophora</taxon>
        <taxon>Heterotrichea</taxon>
        <taxon>Heterotrichida</taxon>
        <taxon>Blepharismidae</taxon>
        <taxon>Blepharisma</taxon>
    </lineage>
</organism>
<dbReference type="Proteomes" id="UP001162131">
    <property type="component" value="Unassembled WGS sequence"/>
</dbReference>
<evidence type="ECO:0000256" key="1">
    <source>
        <dbReference type="SAM" id="Phobius"/>
    </source>
</evidence>
<keyword evidence="1" id="KW-0472">Membrane</keyword>
<keyword evidence="1" id="KW-0812">Transmembrane</keyword>
<accession>A0AAU9IGZ2</accession>
<keyword evidence="1" id="KW-1133">Transmembrane helix</keyword>
<dbReference type="EMBL" id="CAJZBQ010000011">
    <property type="protein sequence ID" value="CAG9313742.1"/>
    <property type="molecule type" value="Genomic_DNA"/>
</dbReference>
<reference evidence="2" key="1">
    <citation type="submission" date="2021-09" db="EMBL/GenBank/DDBJ databases">
        <authorList>
            <consortium name="AG Swart"/>
            <person name="Singh M."/>
            <person name="Singh A."/>
            <person name="Seah K."/>
            <person name="Emmerich C."/>
        </authorList>
    </citation>
    <scope>NUCLEOTIDE SEQUENCE</scope>
    <source>
        <strain evidence="2">ATCC30299</strain>
    </source>
</reference>
<feature type="transmembrane region" description="Helical" evidence="1">
    <location>
        <begin position="51"/>
        <end position="69"/>
    </location>
</feature>
<sequence>MASNYDPRSNRLQEFRFNNGHLDYTAYKIAPMQDYMTMEEYYKFSQRENTWLYIELGTLGTFGTLQWLVSKIAGWKAFSGFARTNIRVALGLGPFFFVRYFHNQDFTKRKDRIIMSKLNAAFENPMSKQLAL</sequence>
<evidence type="ECO:0008006" key="4">
    <source>
        <dbReference type="Google" id="ProtNLM"/>
    </source>
</evidence>
<comment type="caution">
    <text evidence="2">The sequence shown here is derived from an EMBL/GenBank/DDBJ whole genome shotgun (WGS) entry which is preliminary data.</text>
</comment>